<proteinExistence type="predicted"/>
<reference evidence="4 5" key="1">
    <citation type="journal article" date="2016" name="Environ. Microbiol.">
        <title>Genomic resolution of a cold subsurface aquifer community provides metabolic insights for novel microbes adapted to high CO concentrations.</title>
        <authorList>
            <person name="Probst A.J."/>
            <person name="Castelle C.J."/>
            <person name="Singh A."/>
            <person name="Brown C.T."/>
            <person name="Anantharaman K."/>
            <person name="Sharon I."/>
            <person name="Hug L.A."/>
            <person name="Burstein D."/>
            <person name="Emerson J.B."/>
            <person name="Thomas B.C."/>
            <person name="Banfield J.F."/>
        </authorList>
    </citation>
    <scope>NUCLEOTIDE SEQUENCE [LARGE SCALE GENOMIC DNA]</scope>
    <source>
        <strain evidence="4">CG2_30_35_20</strain>
    </source>
</reference>
<dbReference type="SUPFAM" id="SSF159774">
    <property type="entry name" value="YerB-like"/>
    <property type="match status" value="1"/>
</dbReference>
<feature type="transmembrane region" description="Helical" evidence="1">
    <location>
        <begin position="7"/>
        <end position="24"/>
    </location>
</feature>
<keyword evidence="1" id="KW-1133">Transmembrane helix</keyword>
<dbReference type="InterPro" id="IPR035328">
    <property type="entry name" value="DUF3048_C"/>
</dbReference>
<evidence type="ECO:0000313" key="5">
    <source>
        <dbReference type="Proteomes" id="UP000182344"/>
    </source>
</evidence>
<feature type="domain" description="DUF3048" evidence="2">
    <location>
        <begin position="77"/>
        <end position="165"/>
    </location>
</feature>
<dbReference type="STRING" id="1805376.AUK05_03435"/>
<keyword evidence="1" id="KW-0812">Transmembrane</keyword>
<evidence type="ECO:0000313" key="4">
    <source>
        <dbReference type="EMBL" id="OIP86514.1"/>
    </source>
</evidence>
<dbReference type="Gene3D" id="3.50.90.10">
    <property type="entry name" value="YerB-like"/>
    <property type="match status" value="1"/>
</dbReference>
<evidence type="ECO:0008006" key="6">
    <source>
        <dbReference type="Google" id="ProtNLM"/>
    </source>
</evidence>
<dbReference type="Pfam" id="PF17479">
    <property type="entry name" value="DUF3048_C"/>
    <property type="match status" value="1"/>
</dbReference>
<evidence type="ECO:0000256" key="1">
    <source>
        <dbReference type="SAM" id="Phobius"/>
    </source>
</evidence>
<keyword evidence="1" id="KW-0472">Membrane</keyword>
<dbReference type="AlphaFoldDB" id="A0A1J5HXI3"/>
<organism evidence="4 5">
    <name type="scientific">Candidatus Shapirobacteria bacterium CG2_30_35_20</name>
    <dbReference type="NCBI Taxonomy" id="1805376"/>
    <lineage>
        <taxon>Bacteria</taxon>
        <taxon>Candidatus Shapironibacteriota</taxon>
    </lineage>
</organism>
<evidence type="ECO:0000259" key="2">
    <source>
        <dbReference type="Pfam" id="PF11258"/>
    </source>
</evidence>
<dbReference type="EMBL" id="MNZO01000050">
    <property type="protein sequence ID" value="OIP86514.1"/>
    <property type="molecule type" value="Genomic_DNA"/>
</dbReference>
<name>A0A1J5HXI3_9BACT</name>
<protein>
    <recommendedName>
        <fullName evidence="6">DUF3048 domain-containing protein</fullName>
    </recommendedName>
</protein>
<comment type="caution">
    <text evidence="4">The sequence shown here is derived from an EMBL/GenBank/DDBJ whole genome shotgun (WGS) entry which is preliminary data.</text>
</comment>
<feature type="domain" description="DUF3048" evidence="3">
    <location>
        <begin position="293"/>
        <end position="399"/>
    </location>
</feature>
<gene>
    <name evidence="4" type="ORF">AUK05_03435</name>
</gene>
<dbReference type="Pfam" id="PF11258">
    <property type="entry name" value="DUF3048"/>
    <property type="match status" value="1"/>
</dbReference>
<evidence type="ECO:0000259" key="3">
    <source>
        <dbReference type="Pfam" id="PF17479"/>
    </source>
</evidence>
<sequence>MSKKNLAVYFLTFIIFLFGSYFGFNTLLPVSQPNVQKIVDINQNNKKQTGVLDFAGPRTAVCPINGELFTAEEQKLWETRRPLMVMVENHLDSRPQSGLNNADIVYEANSEGGITRFMGIFYCNAVKGAGNKYDVGPVRSARTYFLDIASEYSDYPLYTHVGGSNCSAPKDPVTGRQSGPCTTNKKAQALEQISNYGWMGKGTWSDLSQFALSYKACRREEDRTGSVVATEHSMYCSSTKLWNVAQSRGLTNETIINKTLWNKNFRSWSFKQTDLPNSTIDAKTISFDWWGDKAYSVSWTYDASQKQYLRQNGGVNAIDFNTGQQINSKNIIIQWTKETRSIDEHAHNLYAMIGTGNAVLLQNGTKTNITWSKANRTARTIFKDKSGNEINLVPGRTWIEILPLGNKVTYEI</sequence>
<dbReference type="InterPro" id="IPR021416">
    <property type="entry name" value="DUF3048_N"/>
</dbReference>
<dbReference type="InterPro" id="IPR023158">
    <property type="entry name" value="YerB-like_sf"/>
</dbReference>
<dbReference type="Proteomes" id="UP000182344">
    <property type="component" value="Unassembled WGS sequence"/>
</dbReference>
<accession>A0A1J5HXI3</accession>